<dbReference type="RefSeq" id="WP_276234077.1">
    <property type="nucleotide sequence ID" value="NZ_CP119802.1"/>
</dbReference>
<accession>A0ABD5ZQT1</accession>
<dbReference type="Proteomes" id="UP001596398">
    <property type="component" value="Unassembled WGS sequence"/>
</dbReference>
<comment type="caution">
    <text evidence="1">The sequence shown here is derived from an EMBL/GenBank/DDBJ whole genome shotgun (WGS) entry which is preliminary data.</text>
</comment>
<evidence type="ECO:0000313" key="1">
    <source>
        <dbReference type="EMBL" id="MFC7235934.1"/>
    </source>
</evidence>
<protein>
    <submittedName>
        <fullName evidence="1">DUF2797 domain-containing protein</fullName>
    </submittedName>
</protein>
<keyword evidence="2" id="KW-1185">Reference proteome</keyword>
<evidence type="ECO:0000313" key="2">
    <source>
        <dbReference type="Proteomes" id="UP001596398"/>
    </source>
</evidence>
<sequence>MQVVGYRPAPDPALLLADGGPVERLELEPGAELAYGLGARRCAGAIRNGNHIPCDRERAPKCSRHERVFDESTLREREGEHAVYLAAFAPATFKVGITRLDRLETRLREQGADRGAHVFTVADGDIARDVEEDLGRDLAQRVRVATKLDGFGRDVDAGAWNELLAEHEPIETYDLDYGFALDAAPVPETMAAGTVVGVQGRVLLLDRDDTVYAVDMRDLVGYELREGETTRDRQASLGSF</sequence>
<proteinExistence type="predicted"/>
<dbReference type="Pfam" id="PF10977">
    <property type="entry name" value="DUF2797"/>
    <property type="match status" value="1"/>
</dbReference>
<dbReference type="InterPro" id="IPR021246">
    <property type="entry name" value="DUF2797"/>
</dbReference>
<name>A0ABD5ZQT1_9EURY</name>
<dbReference type="AlphaFoldDB" id="A0ABD5ZQT1"/>
<dbReference type="EMBL" id="JBHTAP010000001">
    <property type="protein sequence ID" value="MFC7235934.1"/>
    <property type="molecule type" value="Genomic_DNA"/>
</dbReference>
<organism evidence="1 2">
    <name type="scientific">Halosegnis marinus</name>
    <dbReference type="NCBI Taxonomy" id="3034023"/>
    <lineage>
        <taxon>Archaea</taxon>
        <taxon>Methanobacteriati</taxon>
        <taxon>Methanobacteriota</taxon>
        <taxon>Stenosarchaea group</taxon>
        <taxon>Halobacteria</taxon>
        <taxon>Halobacteriales</taxon>
        <taxon>Natronomonadaceae</taxon>
        <taxon>Halosegnis</taxon>
    </lineage>
</organism>
<dbReference type="GeneID" id="79267635"/>
<reference evidence="1 2" key="1">
    <citation type="journal article" date="2019" name="Int. J. Syst. Evol. Microbiol.">
        <title>The Global Catalogue of Microorganisms (GCM) 10K type strain sequencing project: providing services to taxonomists for standard genome sequencing and annotation.</title>
        <authorList>
            <consortium name="The Broad Institute Genomics Platform"/>
            <consortium name="The Broad Institute Genome Sequencing Center for Infectious Disease"/>
            <person name="Wu L."/>
            <person name="Ma J."/>
        </authorList>
    </citation>
    <scope>NUCLEOTIDE SEQUENCE [LARGE SCALE GENOMIC DNA]</scope>
    <source>
        <strain evidence="1 2">DT85</strain>
    </source>
</reference>
<gene>
    <name evidence="1" type="ORF">ACFQJ4_11460</name>
</gene>